<dbReference type="InterPro" id="IPR001750">
    <property type="entry name" value="ND/Mrp_TM"/>
</dbReference>
<feature type="transmembrane region" description="Helical" evidence="18">
    <location>
        <begin position="267"/>
        <end position="296"/>
    </location>
</feature>
<keyword evidence="11 18" id="KW-0249">Electron transport</keyword>
<feature type="domain" description="NADH:quinone oxidoreductase/Mrp antiporter transmembrane" evidence="19">
    <location>
        <begin position="83"/>
        <end position="281"/>
    </location>
</feature>
<comment type="subcellular location">
    <subcellularLocation>
        <location evidence="2 18">Mitochondrion inner membrane</location>
        <topology evidence="2 18">Multi-pass membrane protein</topology>
    </subcellularLocation>
</comment>
<evidence type="ECO:0000256" key="1">
    <source>
        <dbReference type="ARBA" id="ARBA00003257"/>
    </source>
</evidence>
<keyword evidence="14 18" id="KW-0830">Ubiquinone</keyword>
<evidence type="ECO:0000256" key="7">
    <source>
        <dbReference type="ARBA" id="ARBA00022660"/>
    </source>
</evidence>
<evidence type="ECO:0000256" key="6">
    <source>
        <dbReference type="ARBA" id="ARBA00022448"/>
    </source>
</evidence>
<feature type="transmembrane region" description="Helical" evidence="18">
    <location>
        <begin position="5"/>
        <end position="22"/>
    </location>
</feature>
<feature type="transmembrane region" description="Helical" evidence="18">
    <location>
        <begin position="229"/>
        <end position="247"/>
    </location>
</feature>
<dbReference type="EMBL" id="MF457403">
    <property type="protein sequence ID" value="AUN45021.1"/>
    <property type="molecule type" value="Genomic_DNA"/>
</dbReference>
<keyword evidence="9 18" id="KW-0999">Mitochondrion inner membrane</keyword>
<accession>A0A343S8P6</accession>
<evidence type="ECO:0000256" key="16">
    <source>
        <dbReference type="ARBA" id="ARBA00023136"/>
    </source>
</evidence>
<organism evidence="20">
    <name type="scientific">Pachygrapsus marmoratus</name>
    <name type="common">Marbled rock crab</name>
    <name type="synonym">Cancer marmoratus</name>
    <dbReference type="NCBI Taxonomy" id="135190"/>
    <lineage>
        <taxon>Eukaryota</taxon>
        <taxon>Metazoa</taxon>
        <taxon>Ecdysozoa</taxon>
        <taxon>Arthropoda</taxon>
        <taxon>Crustacea</taxon>
        <taxon>Multicrustacea</taxon>
        <taxon>Malacostraca</taxon>
        <taxon>Eumalacostraca</taxon>
        <taxon>Eucarida</taxon>
        <taxon>Decapoda</taxon>
        <taxon>Pleocyemata</taxon>
        <taxon>Brachyura</taxon>
        <taxon>Eubrachyura</taxon>
        <taxon>Grapsoidea</taxon>
        <taxon>Grapsidae</taxon>
        <taxon>Pachygrapsus</taxon>
    </lineage>
</organism>
<dbReference type="Pfam" id="PF00361">
    <property type="entry name" value="Proton_antipo_M"/>
    <property type="match status" value="2"/>
</dbReference>
<dbReference type="GO" id="GO:0005743">
    <property type="term" value="C:mitochondrial inner membrane"/>
    <property type="evidence" value="ECO:0007669"/>
    <property type="project" value="UniProtKB-SubCell"/>
</dbReference>
<evidence type="ECO:0000256" key="18">
    <source>
        <dbReference type="RuleBase" id="RU003403"/>
    </source>
</evidence>
<evidence type="ECO:0000256" key="11">
    <source>
        <dbReference type="ARBA" id="ARBA00022982"/>
    </source>
</evidence>
<dbReference type="InterPro" id="IPR050175">
    <property type="entry name" value="Complex_I_Subunit_2"/>
</dbReference>
<feature type="transmembrane region" description="Helical" evidence="18">
    <location>
        <begin position="85"/>
        <end position="106"/>
    </location>
</feature>
<evidence type="ECO:0000256" key="4">
    <source>
        <dbReference type="ARBA" id="ARBA00012944"/>
    </source>
</evidence>
<keyword evidence="15 18" id="KW-0496">Mitochondrion</keyword>
<dbReference type="PANTHER" id="PTHR46552:SF1">
    <property type="entry name" value="NADH-UBIQUINONE OXIDOREDUCTASE CHAIN 2"/>
    <property type="match status" value="1"/>
</dbReference>
<keyword evidence="10 18" id="KW-1278">Translocase</keyword>
<keyword evidence="16 18" id="KW-0472">Membrane</keyword>
<keyword evidence="7 18" id="KW-0679">Respiratory chain</keyword>
<comment type="function">
    <text evidence="18">Core subunit of the mitochondrial membrane respiratory chain NADH dehydrogenase (Complex I) which catalyzes electron transfer from NADH through the respiratory chain, using ubiquinone as an electron acceptor. Essential for the catalytic activity and assembly of complex I.</text>
</comment>
<sequence length="336" mass="38106">MFFPLSYYIFFFSLLLGSMISISSTSWFGAWIGLELNMMSFIPLITLKMNSYYSESALKYFLVQALGSALLIMSSFFFISLSYLASIFLFLALLLKLASAPFHFWFPQIMEGLAWPQAFLLMTIQKLAPMILLSYLLFSPFLVSMTLFSAILSALIGAIGGLNLTSLRKIIAFSSINHMSWMLIAISAGDSFWLFYFFIYSFIVFPIVISFHGIQAFTLSDLISSDSKTIYHASLIAFTFLSLGGLPPFTGFIPKWMIIQIMVNLNLFIPLFFLLISALITLYFYLRVIITFIILLNPAISFNMKYKSPNVSSPMLLLSISFNFFGLLLPAYFFLT</sequence>
<comment type="catalytic activity">
    <reaction evidence="17 18">
        <text>a ubiquinone + NADH + 5 H(+)(in) = a ubiquinol + NAD(+) + 4 H(+)(out)</text>
        <dbReference type="Rhea" id="RHEA:29091"/>
        <dbReference type="Rhea" id="RHEA-COMP:9565"/>
        <dbReference type="Rhea" id="RHEA-COMP:9566"/>
        <dbReference type="ChEBI" id="CHEBI:15378"/>
        <dbReference type="ChEBI" id="CHEBI:16389"/>
        <dbReference type="ChEBI" id="CHEBI:17976"/>
        <dbReference type="ChEBI" id="CHEBI:57540"/>
        <dbReference type="ChEBI" id="CHEBI:57945"/>
        <dbReference type="EC" id="7.1.1.2"/>
    </reaction>
</comment>
<evidence type="ECO:0000256" key="13">
    <source>
        <dbReference type="ARBA" id="ARBA00023027"/>
    </source>
</evidence>
<dbReference type="InterPro" id="IPR003917">
    <property type="entry name" value="NADH_UbQ_OxRdtase_chain2"/>
</dbReference>
<evidence type="ECO:0000256" key="15">
    <source>
        <dbReference type="ARBA" id="ARBA00023128"/>
    </source>
</evidence>
<gene>
    <name evidence="20" type="primary">nad2</name>
</gene>
<dbReference type="AlphaFoldDB" id="A0A343S8P6"/>
<name>A0A343S8P6_PACMR</name>
<dbReference type="PRINTS" id="PR01436">
    <property type="entry name" value="NADHDHGNASE2"/>
</dbReference>
<proteinExistence type="inferred from homology"/>
<comment type="similarity">
    <text evidence="3 18">Belongs to the complex I subunit 2 family.</text>
</comment>
<dbReference type="GO" id="GO:0006120">
    <property type="term" value="P:mitochondrial electron transport, NADH to ubiquinone"/>
    <property type="evidence" value="ECO:0007669"/>
    <property type="project" value="InterPro"/>
</dbReference>
<evidence type="ECO:0000256" key="17">
    <source>
        <dbReference type="ARBA" id="ARBA00049551"/>
    </source>
</evidence>
<evidence type="ECO:0000259" key="19">
    <source>
        <dbReference type="Pfam" id="PF00361"/>
    </source>
</evidence>
<protein>
    <recommendedName>
        <fullName evidence="5 18">NADH-ubiquinone oxidoreductase chain 2</fullName>
        <ecNumber evidence="4 18">7.1.1.2</ecNumber>
    </recommendedName>
</protein>
<dbReference type="PANTHER" id="PTHR46552">
    <property type="entry name" value="NADH-UBIQUINONE OXIDOREDUCTASE CHAIN 2"/>
    <property type="match status" value="1"/>
</dbReference>
<evidence type="ECO:0000256" key="12">
    <source>
        <dbReference type="ARBA" id="ARBA00022989"/>
    </source>
</evidence>
<feature type="transmembrane region" description="Helical" evidence="18">
    <location>
        <begin position="118"/>
        <end position="138"/>
    </location>
</feature>
<comment type="function">
    <text evidence="1">Core subunit of the mitochondrial membrane respiratory chain NADH dehydrogenase (Complex I) that is believed to belong to the minimal assembly required for catalysis. Complex I functions in the transfer of electrons from NADH to the respiratory chain. The immediate electron acceptor for the enzyme is believed to be ubiquinone.</text>
</comment>
<evidence type="ECO:0000256" key="10">
    <source>
        <dbReference type="ARBA" id="ARBA00022967"/>
    </source>
</evidence>
<keyword evidence="6" id="KW-0813">Transport</keyword>
<feature type="transmembrane region" description="Helical" evidence="18">
    <location>
        <begin position="144"/>
        <end position="163"/>
    </location>
</feature>
<reference evidence="20" key="1">
    <citation type="journal article" date="2018" name="Mol. Phylogenet. Evol.">
        <title>ORDER within the chaos: Insights into phylogenetic relationships within the Anomura (Crustacea: Decapoda) from mitochondrial sequences and gene order rearrangements.</title>
        <authorList>
            <person name="Tan M.H."/>
            <person name="Gan H.M."/>
            <person name="Lee Y.P."/>
            <person name="Linton S."/>
            <person name="Grandjean F."/>
            <person name="Bartholomei-Santos M.L."/>
            <person name="Miller A.D."/>
            <person name="Austin C.M."/>
        </authorList>
    </citation>
    <scope>NUCLEOTIDE SEQUENCE</scope>
</reference>
<evidence type="ECO:0000256" key="9">
    <source>
        <dbReference type="ARBA" id="ARBA00022792"/>
    </source>
</evidence>
<keyword evidence="12 18" id="KW-1133">Transmembrane helix</keyword>
<feature type="transmembrane region" description="Helical" evidence="18">
    <location>
        <begin position="59"/>
        <end position="79"/>
    </location>
</feature>
<feature type="transmembrane region" description="Helical" evidence="18">
    <location>
        <begin position="316"/>
        <end position="335"/>
    </location>
</feature>
<dbReference type="GO" id="GO:0008137">
    <property type="term" value="F:NADH dehydrogenase (ubiquinone) activity"/>
    <property type="evidence" value="ECO:0007669"/>
    <property type="project" value="UniProtKB-EC"/>
</dbReference>
<keyword evidence="13 18" id="KW-0520">NAD</keyword>
<evidence type="ECO:0000256" key="2">
    <source>
        <dbReference type="ARBA" id="ARBA00004448"/>
    </source>
</evidence>
<dbReference type="EC" id="7.1.1.2" evidence="4 18"/>
<geneLocation type="mitochondrion" evidence="20"/>
<feature type="transmembrane region" description="Helical" evidence="18">
    <location>
        <begin position="194"/>
        <end position="217"/>
    </location>
</feature>
<evidence type="ECO:0000256" key="3">
    <source>
        <dbReference type="ARBA" id="ARBA00007012"/>
    </source>
</evidence>
<evidence type="ECO:0000256" key="8">
    <source>
        <dbReference type="ARBA" id="ARBA00022692"/>
    </source>
</evidence>
<feature type="domain" description="NADH:quinone oxidoreductase/Mrp antiporter transmembrane" evidence="19">
    <location>
        <begin position="24"/>
        <end position="78"/>
    </location>
</feature>
<evidence type="ECO:0000256" key="14">
    <source>
        <dbReference type="ARBA" id="ARBA00023075"/>
    </source>
</evidence>
<keyword evidence="8 18" id="KW-0812">Transmembrane</keyword>
<evidence type="ECO:0000313" key="20">
    <source>
        <dbReference type="EMBL" id="AUN45021.1"/>
    </source>
</evidence>
<evidence type="ECO:0000256" key="5">
    <source>
        <dbReference type="ARBA" id="ARBA00021008"/>
    </source>
</evidence>